<dbReference type="RefSeq" id="WP_395813465.1">
    <property type="nucleotide sequence ID" value="NZ_CP043494.1"/>
</dbReference>
<proteinExistence type="predicted"/>
<dbReference type="EMBL" id="CP043494">
    <property type="protein sequence ID" value="WNG43060.1"/>
    <property type="molecule type" value="Genomic_DNA"/>
</dbReference>
<dbReference type="InterPro" id="IPR021815">
    <property type="entry name" value="TsiV"/>
</dbReference>
<dbReference type="Pfam" id="PF11876">
    <property type="entry name" value="TsiV"/>
    <property type="match status" value="1"/>
</dbReference>
<gene>
    <name evidence="1" type="ORF">F0U60_02345</name>
</gene>
<evidence type="ECO:0000313" key="1">
    <source>
        <dbReference type="EMBL" id="WNG43060.1"/>
    </source>
</evidence>
<sequence>MTPHYPRLRLRGIPPGRWKSHEGKPPRPRRELLARDVFRLAFYLPHDHSEIAEGVLHAVNSYIQAVGEGPKAINRVYLGGNDEGAPLTEEWWGYIRNTLQPQRRWYFPDDYSEAEARRVEKRGYQTRLILTGGISGSNGYQLEYRARLPYRPPTPNAVSLLTATLPTEYLEAHGAMRVRALALEMASRLRFASGHAGLALSLYSSLRISSASLRTELFRYPGIDVRPAWLDSHQMGLQIDGVHWLNFLAQPVLGELGGAAVLSSRLHAPETTVQELGEDRVVISLGDCPNAGDLSVGQELPAYRELARFLDPWLEPLRLSHGTLFVEPPRYTALRFTEEEARRWWRRFLD</sequence>
<keyword evidence="2" id="KW-1185">Reference proteome</keyword>
<evidence type="ECO:0000313" key="2">
    <source>
        <dbReference type="Proteomes" id="UP001611383"/>
    </source>
</evidence>
<reference evidence="1 2" key="1">
    <citation type="submission" date="2019-08" db="EMBL/GenBank/DDBJ databases">
        <title>Archangium and Cystobacter genomes.</title>
        <authorList>
            <person name="Chen I.-C.K."/>
            <person name="Wielgoss S."/>
        </authorList>
    </citation>
    <scope>NUCLEOTIDE SEQUENCE [LARGE SCALE GENOMIC DNA]</scope>
    <source>
        <strain evidence="1 2">Cbm 6</strain>
    </source>
</reference>
<accession>A0ABY9WGZ2</accession>
<protein>
    <submittedName>
        <fullName evidence="1">DUF3396 domain-containing protein</fullName>
    </submittedName>
</protein>
<dbReference type="Proteomes" id="UP001611383">
    <property type="component" value="Chromosome"/>
</dbReference>
<organism evidence="1 2">
    <name type="scientific">Archangium minus</name>
    <dbReference type="NCBI Taxonomy" id="83450"/>
    <lineage>
        <taxon>Bacteria</taxon>
        <taxon>Pseudomonadati</taxon>
        <taxon>Myxococcota</taxon>
        <taxon>Myxococcia</taxon>
        <taxon>Myxococcales</taxon>
        <taxon>Cystobacterineae</taxon>
        <taxon>Archangiaceae</taxon>
        <taxon>Archangium</taxon>
    </lineage>
</organism>
<name>A0ABY9WGZ2_9BACT</name>